<evidence type="ECO:0000313" key="2">
    <source>
        <dbReference type="Proteomes" id="UP000256379"/>
    </source>
</evidence>
<dbReference type="EMBL" id="NXLQ01000002">
    <property type="protein sequence ID" value="RDU67046.1"/>
    <property type="molecule type" value="Genomic_DNA"/>
</dbReference>
<name>A0A3D8IQ62_9HELI</name>
<dbReference type="Proteomes" id="UP000256379">
    <property type="component" value="Unassembled WGS sequence"/>
</dbReference>
<dbReference type="AlphaFoldDB" id="A0A3D8IQ62"/>
<dbReference type="RefSeq" id="WP_115542341.1">
    <property type="nucleotide sequence ID" value="NZ_NXLQ01000002.1"/>
</dbReference>
<reference evidence="1 2" key="1">
    <citation type="submission" date="2018-04" db="EMBL/GenBank/DDBJ databases">
        <title>Novel Campyloabacter and Helicobacter Species and Strains.</title>
        <authorList>
            <person name="Mannion A.J."/>
            <person name="Shen Z."/>
            <person name="Fox J.G."/>
        </authorList>
    </citation>
    <scope>NUCLEOTIDE SEQUENCE [LARGE SCALE GENOMIC DNA]</scope>
    <source>
        <strain evidence="1 2">MIT 17-337</strain>
    </source>
</reference>
<proteinExistence type="predicted"/>
<protein>
    <recommendedName>
        <fullName evidence="3">Alpha/beta hydrolase</fullName>
    </recommendedName>
</protein>
<dbReference type="SUPFAM" id="SSF53474">
    <property type="entry name" value="alpha/beta-Hydrolases"/>
    <property type="match status" value="1"/>
</dbReference>
<accession>A0A3D8IQ62</accession>
<gene>
    <name evidence="1" type="ORF">CQA53_01950</name>
</gene>
<organism evidence="1 2">
    <name type="scientific">Helicobacter didelphidarum</name>
    <dbReference type="NCBI Taxonomy" id="2040648"/>
    <lineage>
        <taxon>Bacteria</taxon>
        <taxon>Pseudomonadati</taxon>
        <taxon>Campylobacterota</taxon>
        <taxon>Epsilonproteobacteria</taxon>
        <taxon>Campylobacterales</taxon>
        <taxon>Helicobacteraceae</taxon>
        <taxon>Helicobacter</taxon>
    </lineage>
</organism>
<dbReference type="InterPro" id="IPR029058">
    <property type="entry name" value="AB_hydrolase_fold"/>
</dbReference>
<sequence>MKYFNGFGMQNEYVLLKYFLQSFNLHINQYDIIGFDSGAIFALKYALQQIEQGQRVGKVILLSPNLLPFHIESYQQDKASAFLQNITISSPITRNIDTQNNNYIKPLHSTQDLNQQNFEQESYINNNLQKKPYKILQPMLTHAHFNEFFLYYKNNLSYLKIKNKFITICLKNYQNNNNLYMKNFYEYYGLKDYDNQQTQIIQDSTIHNHIPLLQSQQSLCKKQKILFLDNKHQCGISTQSENLSTLRDFLEYRCLNLDKITKKSVFFVAFLTENDRIINSKLVAEYLSQFGVCIMLKKYNHFLMPIP</sequence>
<comment type="caution">
    <text evidence="1">The sequence shown here is derived from an EMBL/GenBank/DDBJ whole genome shotgun (WGS) entry which is preliminary data.</text>
</comment>
<keyword evidence="2" id="KW-1185">Reference proteome</keyword>
<dbReference type="OrthoDB" id="5343449at2"/>
<evidence type="ECO:0000313" key="1">
    <source>
        <dbReference type="EMBL" id="RDU67046.1"/>
    </source>
</evidence>
<evidence type="ECO:0008006" key="3">
    <source>
        <dbReference type="Google" id="ProtNLM"/>
    </source>
</evidence>